<dbReference type="Pfam" id="PF14576">
    <property type="entry name" value="SEO_N"/>
    <property type="match status" value="1"/>
</dbReference>
<dbReference type="eggNOG" id="ENOG502SJ4F">
    <property type="taxonomic scope" value="Eukaryota"/>
</dbReference>
<dbReference type="PANTHER" id="PTHR33232">
    <property type="entry name" value="PROTEIN SIEVE ELEMENT OCCLUSION B-LIKE"/>
    <property type="match status" value="1"/>
</dbReference>
<organism evidence="4 5">
    <name type="scientific">Cucumis melo</name>
    <name type="common">Muskmelon</name>
    <dbReference type="NCBI Taxonomy" id="3656"/>
    <lineage>
        <taxon>Eukaryota</taxon>
        <taxon>Viridiplantae</taxon>
        <taxon>Streptophyta</taxon>
        <taxon>Embryophyta</taxon>
        <taxon>Tracheophyta</taxon>
        <taxon>Spermatophyta</taxon>
        <taxon>Magnoliopsida</taxon>
        <taxon>eudicotyledons</taxon>
        <taxon>Gunneridae</taxon>
        <taxon>Pentapetalae</taxon>
        <taxon>rosids</taxon>
        <taxon>fabids</taxon>
        <taxon>Cucurbitales</taxon>
        <taxon>Cucurbitaceae</taxon>
        <taxon>Benincaseae</taxon>
        <taxon>Cucumis</taxon>
    </lineage>
</organism>
<dbReference type="GO" id="GO:0010088">
    <property type="term" value="P:phloem development"/>
    <property type="evidence" value="ECO:0007669"/>
    <property type="project" value="InterPro"/>
</dbReference>
<name>A0A1S3CNA9_CUCME</name>
<dbReference type="InterPro" id="IPR027942">
    <property type="entry name" value="SEO_N"/>
</dbReference>
<dbReference type="GeneID" id="103502848"/>
<feature type="domain" description="Sieve element occlusion N-terminal" evidence="2">
    <location>
        <begin position="34"/>
        <end position="305"/>
    </location>
</feature>
<evidence type="ECO:0000256" key="1">
    <source>
        <dbReference type="SAM" id="MobiDB-lite"/>
    </source>
</evidence>
<feature type="domain" description="Sieve element occlusion C-terminal" evidence="3">
    <location>
        <begin position="490"/>
        <end position="685"/>
    </location>
</feature>
<gene>
    <name evidence="5" type="primary">LOC103502848</name>
</gene>
<keyword evidence="4" id="KW-1185">Reference proteome</keyword>
<dbReference type="KEGG" id="cmo:103502848"/>
<evidence type="ECO:0000259" key="2">
    <source>
        <dbReference type="Pfam" id="PF14576"/>
    </source>
</evidence>
<evidence type="ECO:0000313" key="5">
    <source>
        <dbReference type="RefSeq" id="XP_008465186.3"/>
    </source>
</evidence>
<dbReference type="Gramene" id="MELO3C026768.2.1">
    <property type="protein sequence ID" value="MELO3C026768.2.1"/>
    <property type="gene ID" value="MELO3C026768.2"/>
</dbReference>
<feature type="region of interest" description="Disordered" evidence="1">
    <location>
        <begin position="1"/>
        <end position="26"/>
    </location>
</feature>
<dbReference type="Proteomes" id="UP001652600">
    <property type="component" value="Chromosome 5"/>
</dbReference>
<dbReference type="AlphaFoldDB" id="A0A1S3CNA9"/>
<dbReference type="InterPro" id="IPR039299">
    <property type="entry name" value="SEOA"/>
</dbReference>
<dbReference type="InterPro" id="IPR027944">
    <property type="entry name" value="SEO_C"/>
</dbReference>
<sequence length="690" mass="79036">MATSLKAPTTAPMPLLHSKQSTNPKVELSTRHYSDDLVTGHIYAKHRDDDTTKIDLSSYISVIENIIGIADQITDNVHRGIEGRLVHPDAALTTSNVVIEPPLCILHRISSELSCKAPGIEKAHETTLQIFEILANYPWEAKAVLTLIAFATDYGDLWHLHHYSHVDPLAKSLAIIKRVASLKKHLDSLRYRQVVLNPKSLIQSCLQAIKHMNEIKEFSKYDAKELPELPSALRQIPLITYWVIHTIVAARIELSTYLSETENQPQRYLNELSEKMAIVLAVLEKHLIAIREQHEEVDLYRWLVDHIEHYHTDITLVLPKLLSGKPETKPLFDGSSLKQVTVQESLSGKNVILVISGLDISNDDLKAIHQVYSELKTRNAKYEIVWIPIIAEPYQEEDRKRYEYLRSIMKWHSVEFTTKISGMRYIEEKWQLREDPLVVVLNPQSKVVFSNAIHLIRVWGTEAIDFTNDRAKALLRKSWPDSTLLKFTHQPRLQNWIRQEKSILFYGGKDSKWIQEFEERAEILRSDPLIMDGGSFEIVRIGKDAIGEDDPSLMARFWTTQWGYFVVKSQIIGSSASETTEDILRLISYQNEDGWVVLTVGSAPVLVGRGILILKLLEEFPKWKQNLRIKAFPDVFRDHFNELALKSHQCDRVILPGFSGWIPMIVNCPECPRFMETGISFKCCHGGAHM</sequence>
<dbReference type="InParanoid" id="A0A1S3CNA9"/>
<reference evidence="5" key="1">
    <citation type="submission" date="2025-08" db="UniProtKB">
        <authorList>
            <consortium name="RefSeq"/>
        </authorList>
    </citation>
    <scope>IDENTIFICATION</scope>
    <source>
        <tissue evidence="5">Stem</tissue>
    </source>
</reference>
<evidence type="ECO:0000259" key="3">
    <source>
        <dbReference type="Pfam" id="PF14577"/>
    </source>
</evidence>
<accession>A0A1S3CNA9</accession>
<proteinExistence type="predicted"/>
<dbReference type="RefSeq" id="XP_008465186.3">
    <property type="nucleotide sequence ID" value="XM_008466964.3"/>
</dbReference>
<dbReference type="PANTHER" id="PTHR33232:SF18">
    <property type="entry name" value="PROTEIN SIEVE ELEMENT OCCLUSION B-LIKE"/>
    <property type="match status" value="1"/>
</dbReference>
<dbReference type="Pfam" id="PF14577">
    <property type="entry name" value="SEO_C"/>
    <property type="match status" value="1"/>
</dbReference>
<evidence type="ECO:0000313" key="4">
    <source>
        <dbReference type="Proteomes" id="UP001652600"/>
    </source>
</evidence>
<protein>
    <submittedName>
        <fullName evidence="5">Protein SIEVE ELEMENT OCCLUSION B-like</fullName>
    </submittedName>
</protein>